<dbReference type="PANTHER" id="PTHR38790">
    <property type="entry name" value="2EXR DOMAIN-CONTAINING PROTEIN-RELATED"/>
    <property type="match status" value="1"/>
</dbReference>
<feature type="domain" description="DUF7730" evidence="2">
    <location>
        <begin position="232"/>
        <end position="365"/>
    </location>
</feature>
<feature type="compositionally biased region" description="Low complexity" evidence="1">
    <location>
        <begin position="164"/>
        <end position="181"/>
    </location>
</feature>
<protein>
    <recommendedName>
        <fullName evidence="2">DUF7730 domain-containing protein</fullName>
    </recommendedName>
</protein>
<dbReference type="Proteomes" id="UP000799424">
    <property type="component" value="Unassembled WGS sequence"/>
</dbReference>
<name>A0A6A6ZS12_9PLEO</name>
<keyword evidence="4" id="KW-1185">Reference proteome</keyword>
<feature type="compositionally biased region" description="Polar residues" evidence="1">
    <location>
        <begin position="116"/>
        <end position="136"/>
    </location>
</feature>
<evidence type="ECO:0000256" key="1">
    <source>
        <dbReference type="SAM" id="MobiDB-lite"/>
    </source>
</evidence>
<dbReference type="InterPro" id="IPR056632">
    <property type="entry name" value="DUF7730"/>
</dbReference>
<evidence type="ECO:0000259" key="2">
    <source>
        <dbReference type="Pfam" id="PF24864"/>
    </source>
</evidence>
<evidence type="ECO:0000313" key="4">
    <source>
        <dbReference type="Proteomes" id="UP000799424"/>
    </source>
</evidence>
<dbReference type="PANTHER" id="PTHR38790:SF4">
    <property type="entry name" value="2EXR DOMAIN-CONTAINING PROTEIN"/>
    <property type="match status" value="1"/>
</dbReference>
<feature type="region of interest" description="Disordered" evidence="1">
    <location>
        <begin position="1"/>
        <end position="188"/>
    </location>
</feature>
<dbReference type="OrthoDB" id="5413827at2759"/>
<sequence length="421" mass="48213">MAPQKKRTYSKYDKKSAARAQESPNKRVKGTEDDDELRLPGDPPRGRSQTSSKSMRDRPRYKGPISFGDDDSMDIDSVPNERKRLSVLDKFANGKGKSQPINRNQPNIYGSREDFQSTMNNPNRPKKTNAGSTSRYLPTPPSDVERQQLGSSNKFSVGMNGHGSSVTTKPSKSTPTPTKASRPFEDIVNYDEPKQLYVPRQYKADKSPAPRRDICGNRLTGKSEQAELWSTNQTHSSFLRLPSEVRTRIHDYIYREKTILIGYETFRKIVPRNKPDEMKRVFKYHCTVYNILRNPFTDFLPPGIEISTGFTLLSNICRQLYLETVTLPFTANFVAFESHNIMVNFILHEQRLSSQQRHTISRLILPDNVPGGNMLTYLPNIERAFLARSQLDKPRGWYDVIRKDGEKPQLMNPHGSRVKEL</sequence>
<evidence type="ECO:0000313" key="3">
    <source>
        <dbReference type="EMBL" id="KAF2823598.1"/>
    </source>
</evidence>
<dbReference type="AlphaFoldDB" id="A0A6A6ZS12"/>
<proteinExistence type="predicted"/>
<feature type="compositionally biased region" description="Polar residues" evidence="1">
    <location>
        <begin position="99"/>
        <end position="108"/>
    </location>
</feature>
<reference evidence="3" key="1">
    <citation type="journal article" date="2020" name="Stud. Mycol.">
        <title>101 Dothideomycetes genomes: a test case for predicting lifestyles and emergence of pathogens.</title>
        <authorList>
            <person name="Haridas S."/>
            <person name="Albert R."/>
            <person name="Binder M."/>
            <person name="Bloem J."/>
            <person name="Labutti K."/>
            <person name="Salamov A."/>
            <person name="Andreopoulos B."/>
            <person name="Baker S."/>
            <person name="Barry K."/>
            <person name="Bills G."/>
            <person name="Bluhm B."/>
            <person name="Cannon C."/>
            <person name="Castanera R."/>
            <person name="Culley D."/>
            <person name="Daum C."/>
            <person name="Ezra D."/>
            <person name="Gonzalez J."/>
            <person name="Henrissat B."/>
            <person name="Kuo A."/>
            <person name="Liang C."/>
            <person name="Lipzen A."/>
            <person name="Lutzoni F."/>
            <person name="Magnuson J."/>
            <person name="Mondo S."/>
            <person name="Nolan M."/>
            <person name="Ohm R."/>
            <person name="Pangilinan J."/>
            <person name="Park H.-J."/>
            <person name="Ramirez L."/>
            <person name="Alfaro M."/>
            <person name="Sun H."/>
            <person name="Tritt A."/>
            <person name="Yoshinaga Y."/>
            <person name="Zwiers L.-H."/>
            <person name="Turgeon B."/>
            <person name="Goodwin S."/>
            <person name="Spatafora J."/>
            <person name="Crous P."/>
            <person name="Grigoriev I."/>
        </authorList>
    </citation>
    <scope>NUCLEOTIDE SEQUENCE</scope>
    <source>
        <strain evidence="3">CBS 113818</strain>
    </source>
</reference>
<accession>A0A6A6ZS12</accession>
<dbReference type="Pfam" id="PF24864">
    <property type="entry name" value="DUF7730"/>
    <property type="match status" value="1"/>
</dbReference>
<gene>
    <name evidence="3" type="ORF">CC86DRAFT_356348</name>
</gene>
<organism evidence="3 4">
    <name type="scientific">Ophiobolus disseminans</name>
    <dbReference type="NCBI Taxonomy" id="1469910"/>
    <lineage>
        <taxon>Eukaryota</taxon>
        <taxon>Fungi</taxon>
        <taxon>Dikarya</taxon>
        <taxon>Ascomycota</taxon>
        <taxon>Pezizomycotina</taxon>
        <taxon>Dothideomycetes</taxon>
        <taxon>Pleosporomycetidae</taxon>
        <taxon>Pleosporales</taxon>
        <taxon>Pleosporineae</taxon>
        <taxon>Phaeosphaeriaceae</taxon>
        <taxon>Ophiobolus</taxon>
    </lineage>
</organism>
<dbReference type="EMBL" id="MU006232">
    <property type="protein sequence ID" value="KAF2823598.1"/>
    <property type="molecule type" value="Genomic_DNA"/>
</dbReference>